<keyword evidence="3" id="KW-1185">Reference proteome</keyword>
<evidence type="ECO:0000313" key="2">
    <source>
        <dbReference type="EMBL" id="KAK6940376.1"/>
    </source>
</evidence>
<dbReference type="Proteomes" id="UP001370490">
    <property type="component" value="Unassembled WGS sequence"/>
</dbReference>
<evidence type="ECO:0000256" key="1">
    <source>
        <dbReference type="SAM" id="Phobius"/>
    </source>
</evidence>
<dbReference type="PANTHER" id="PTHR37394:SF1">
    <property type="entry name" value="PROTEIN PARTING DANCERS"/>
    <property type="match status" value="1"/>
</dbReference>
<evidence type="ECO:0000313" key="3">
    <source>
        <dbReference type="Proteomes" id="UP001370490"/>
    </source>
</evidence>
<feature type="transmembrane region" description="Helical" evidence="1">
    <location>
        <begin position="38"/>
        <end position="57"/>
    </location>
</feature>
<organism evidence="2 3">
    <name type="scientific">Dillenia turbinata</name>
    <dbReference type="NCBI Taxonomy" id="194707"/>
    <lineage>
        <taxon>Eukaryota</taxon>
        <taxon>Viridiplantae</taxon>
        <taxon>Streptophyta</taxon>
        <taxon>Embryophyta</taxon>
        <taxon>Tracheophyta</taxon>
        <taxon>Spermatophyta</taxon>
        <taxon>Magnoliopsida</taxon>
        <taxon>eudicotyledons</taxon>
        <taxon>Gunneridae</taxon>
        <taxon>Pentapetalae</taxon>
        <taxon>Dilleniales</taxon>
        <taxon>Dilleniaceae</taxon>
        <taxon>Dillenia</taxon>
    </lineage>
</organism>
<accession>A0AAN8W2U8</accession>
<keyword evidence="1" id="KW-1133">Transmembrane helix</keyword>
<keyword evidence="1" id="KW-0472">Membrane</keyword>
<comment type="caution">
    <text evidence="2">The sequence shown here is derived from an EMBL/GenBank/DDBJ whole genome shotgun (WGS) entry which is preliminary data.</text>
</comment>
<reference evidence="2 3" key="1">
    <citation type="submission" date="2023-12" db="EMBL/GenBank/DDBJ databases">
        <title>A high-quality genome assembly for Dillenia turbinata (Dilleniales).</title>
        <authorList>
            <person name="Chanderbali A."/>
        </authorList>
    </citation>
    <scope>NUCLEOTIDE SEQUENCE [LARGE SCALE GENOMIC DNA]</scope>
    <source>
        <strain evidence="2">LSX21</strain>
        <tissue evidence="2">Leaf</tissue>
    </source>
</reference>
<dbReference type="AlphaFoldDB" id="A0AAN8W2U8"/>
<proteinExistence type="predicted"/>
<sequence length="105" mass="11904">MMSTKWWDQHPPSVINFISSFLSANSFCLNIVQIAPDFIFICGGLFVAFVCITNCDVNNSAFILNRIQNLKEPLANFYAVSLVQQETEMFLLFGFTSSELLEFCT</sequence>
<dbReference type="GO" id="GO:0000712">
    <property type="term" value="P:resolution of meiotic recombination intermediates"/>
    <property type="evidence" value="ECO:0007669"/>
    <property type="project" value="InterPro"/>
</dbReference>
<dbReference type="EMBL" id="JBAMMX010000005">
    <property type="protein sequence ID" value="KAK6940376.1"/>
    <property type="molecule type" value="Genomic_DNA"/>
</dbReference>
<dbReference type="PANTHER" id="PTHR37394">
    <property type="entry name" value="PROTEIN PARTING DANCERS"/>
    <property type="match status" value="1"/>
</dbReference>
<protein>
    <submittedName>
        <fullName evidence="2">Uncharacterized protein</fullName>
    </submittedName>
</protein>
<name>A0AAN8W2U8_9MAGN</name>
<dbReference type="InterPro" id="IPR039172">
    <property type="entry name" value="PTD"/>
</dbReference>
<gene>
    <name evidence="2" type="ORF">RJ641_029907</name>
</gene>
<keyword evidence="1" id="KW-0812">Transmembrane</keyword>